<protein>
    <submittedName>
        <fullName evidence="1">Uncharacterized protein</fullName>
    </submittedName>
</protein>
<dbReference type="EMBL" id="QPID01000011">
    <property type="protein sequence ID" value="RCU45298.1"/>
    <property type="molecule type" value="Genomic_DNA"/>
</dbReference>
<dbReference type="OrthoDB" id="8854006at2"/>
<name>A0A368N473_9GAMM</name>
<dbReference type="AlphaFoldDB" id="A0A368N473"/>
<dbReference type="RefSeq" id="WP_114339521.1">
    <property type="nucleotide sequence ID" value="NZ_QPID01000011.1"/>
</dbReference>
<keyword evidence="2" id="KW-1185">Reference proteome</keyword>
<reference evidence="1 2" key="1">
    <citation type="submission" date="2018-07" db="EMBL/GenBank/DDBJ databases">
        <title>Corallincola holothuriorum sp. nov., a new facultative anaerobe isolated from sea cucumber Apostichopus japonicus.</title>
        <authorList>
            <person name="Xia H."/>
        </authorList>
    </citation>
    <scope>NUCLEOTIDE SEQUENCE [LARGE SCALE GENOMIC DNA]</scope>
    <source>
        <strain evidence="1 2">C4</strain>
    </source>
</reference>
<comment type="caution">
    <text evidence="1">The sequence shown here is derived from an EMBL/GenBank/DDBJ whole genome shotgun (WGS) entry which is preliminary data.</text>
</comment>
<organism evidence="1 2">
    <name type="scientific">Corallincola holothuriorum</name>
    <dbReference type="NCBI Taxonomy" id="2282215"/>
    <lineage>
        <taxon>Bacteria</taxon>
        <taxon>Pseudomonadati</taxon>
        <taxon>Pseudomonadota</taxon>
        <taxon>Gammaproteobacteria</taxon>
        <taxon>Alteromonadales</taxon>
        <taxon>Psychromonadaceae</taxon>
        <taxon>Corallincola</taxon>
    </lineage>
</organism>
<accession>A0A368N473</accession>
<gene>
    <name evidence="1" type="ORF">DU002_16425</name>
</gene>
<evidence type="ECO:0000313" key="1">
    <source>
        <dbReference type="EMBL" id="RCU45298.1"/>
    </source>
</evidence>
<sequence length="110" mass="12811">MNMELDNETWLIEFGDDVIEKKAELGIEALTDYEKVVYCFWVIDYSIRNLGTLDAIEDIYPEAISEFEALAGKNHWSSKFNIKEVSSSEEAYYRNFEVFCSELRSVQTCI</sequence>
<dbReference type="Proteomes" id="UP000252558">
    <property type="component" value="Unassembled WGS sequence"/>
</dbReference>
<evidence type="ECO:0000313" key="2">
    <source>
        <dbReference type="Proteomes" id="UP000252558"/>
    </source>
</evidence>
<proteinExistence type="predicted"/>